<dbReference type="InterPro" id="IPR007751">
    <property type="entry name" value="DUF676_lipase-like"/>
</dbReference>
<protein>
    <recommendedName>
        <fullName evidence="9">GPI inositol-deacylase</fullName>
    </recommendedName>
</protein>
<comment type="similarity">
    <text evidence="1">Belongs to the putative lipase ROG1 family.</text>
</comment>
<feature type="domain" description="Nephrocystin 3-like N-terminal" evidence="6">
    <location>
        <begin position="364"/>
        <end position="533"/>
    </location>
</feature>
<dbReference type="InterPro" id="IPR056884">
    <property type="entry name" value="NPHP3-like_N"/>
</dbReference>
<dbReference type="PANTHER" id="PTHR10039:SF16">
    <property type="entry name" value="GPI INOSITOL-DEACYLASE"/>
    <property type="match status" value="1"/>
</dbReference>
<feature type="region of interest" description="Disordered" evidence="3">
    <location>
        <begin position="1470"/>
        <end position="1489"/>
    </location>
</feature>
<comment type="caution">
    <text evidence="7">The sequence shown here is derived from an EMBL/GenBank/DDBJ whole genome shotgun (WGS) entry which is preliminary data.</text>
</comment>
<evidence type="ECO:0000259" key="4">
    <source>
        <dbReference type="Pfam" id="PF05057"/>
    </source>
</evidence>
<feature type="compositionally biased region" description="Low complexity" evidence="3">
    <location>
        <begin position="1470"/>
        <end position="1488"/>
    </location>
</feature>
<dbReference type="InterPro" id="IPR015943">
    <property type="entry name" value="WD40/YVTN_repeat-like_dom_sf"/>
</dbReference>
<dbReference type="SUPFAM" id="SSF52540">
    <property type="entry name" value="P-loop containing nucleoside triphosphate hydrolases"/>
    <property type="match status" value="1"/>
</dbReference>
<dbReference type="Pfam" id="PF22939">
    <property type="entry name" value="WHD_GPIID"/>
    <property type="match status" value="1"/>
</dbReference>
<feature type="domain" description="DUF676" evidence="4">
    <location>
        <begin position="76"/>
        <end position="218"/>
    </location>
</feature>
<feature type="region of interest" description="Disordered" evidence="3">
    <location>
        <begin position="1"/>
        <end position="24"/>
    </location>
</feature>
<evidence type="ECO:0000313" key="8">
    <source>
        <dbReference type="Proteomes" id="UP001172673"/>
    </source>
</evidence>
<dbReference type="PANTHER" id="PTHR10039">
    <property type="entry name" value="AMELOGENIN"/>
    <property type="match status" value="1"/>
</dbReference>
<dbReference type="SUPFAM" id="SSF53474">
    <property type="entry name" value="alpha/beta-Hydrolases"/>
    <property type="match status" value="1"/>
</dbReference>
<dbReference type="Pfam" id="PF24883">
    <property type="entry name" value="NPHP3_N"/>
    <property type="match status" value="1"/>
</dbReference>
<reference evidence="7" key="1">
    <citation type="submission" date="2022-10" db="EMBL/GenBank/DDBJ databases">
        <title>Culturing micro-colonial fungi from biological soil crusts in the Mojave desert and describing Neophaeococcomyces mojavensis, and introducing the new genera and species Taxawa tesnikishii.</title>
        <authorList>
            <person name="Kurbessoian T."/>
            <person name="Stajich J.E."/>
        </authorList>
    </citation>
    <scope>NUCLEOTIDE SEQUENCE</scope>
    <source>
        <strain evidence="7">TK_41</strain>
    </source>
</reference>
<sequence>MVSKDPKIFPFSRRRTFGRDDGKNISALENSLTKLSISSSEKKDLNNDDGNDDDFTRTGPLGLNQLNSSPEPLVELVFVHGLGGGSRKSWSHTRLEEHFWPKSWLPRDPDFQNVRIHSFGYKSTKSEIVATIAGIPEFATSLLSALRDSPAIRHSQNAIVLVGHSMGGLVIKKAFIQAHDVEAFKFLAARIRSLYFLGTPHAGSEFTKTFHSFFKGIPILHPTENIADLDPASRLIESLNERFPRLAENIEIRSFWEELPSNILGTHRFVVSKHSACLKYKNEVCDGLRADHRGLCKYEKPTDPNYVTVRNALSATVEYIVGEYSVRNQDAHSETLWSLREFLGVQEPPEDDLADHEESCLSDDTCSWFTTGQVYRDWRDSKYSETATDAGISKMILLEAEPGAGKSVLATQVINDLQALNYECSYYFFDSQDRDKSSSSRLLRSLAFQLALLSPNVRNGLLELQRQIIRIQADDDRSLWRKLFLSRIFQCKLERCHYWVIDGLDECQQAPSLLQTLLRIESTINLKILLTARPEDSIRRELVAYSDRVTRLHLSAFDTMPSIRAYVETRTQHLTLRTEQERAEIVKSILYNAEGSFLWVKLVLDDMSKATGPTQILESMENVPRGMDRLYAGMTERKVSEKDKPVLQAFLDWALCANPPLTVDVMEDALRLDTPGGYADKLCEASRNLIVIDHSNKVRAVHKTARAYLLNPDHESDFATSRTSANRRIASLLVKHLRMRLKNLQAGKVNYQHQTRTGLDEYALLNFSDHIRRVLPEEHTLFLEVEDFFTSCGTAWIACVAATGSLSPLVKTSQNLRHWLQARARATAQLGELASKTTRMQQWAVDLVRLVAKFGRHLLEYPSAIYMLVPPFLPRESMLYEPKPRARQISVTGLDNERWDDRLCSFFYQGTTCTAVASGKDNFAVALKNGKVNVYDNNTLQITRTIHHGAVVKLLQYNKKGSMLVTAGFRRVRMWMIPEGTQIWEIAVREPRLAAEFIEDDQILISISSQHKLIKQDVTTGAIVTVNERRPSMATEEDDSTPLFRRELQYASFSVEAEMLATMQRERPIQLTDIEDRYDVGTVELELSDDGQYGTTEQPIAAMTFCANVDVALLAAAYRDGCLAVFSRDLRLIEKRGGIRAITLLAGSPNGLTLAAANVEGVITLYDFEQLIPFHVLHTSSIEHIRSLVFSGDGNRIIDIRDRQANLWAPAALIGRVKEDSDSLSESTLSPTVVTSDWTGLKDGIIDITAVIPITKSEHFICGREDGSIVIHSTRNPKQQRLLFQDMSKQWVARLFWKPTSRVFACISGTSTVTVIVLTTDWVTKDVLLRHSFPNPVTQLLFQETPDRLRMVLVTTKTVSLWTVEYPIDEQSSLQLVVEQPCEIDGMWLDAPATSGGIKDELTLVQPVGLRKYSWENLKEIEAAKSISFHKATDQRHANQTQADQENIYSFDRVSSLSMGGRRILLRSVSSPSTTTLSPSASTPTNSSGRKRWILDLSATNASLAQSLSTEATPLKADLLPVSHLIEHVIGVRNDGKQLIFLDKALWVCSYELTPPKSPHARRPSTDQRVVEYTRHLFIPDDWISSNYSNATSQLLFVLGGIREDHLVFVKKHEVAIIKEPFLTSDKVRLT</sequence>
<feature type="region of interest" description="Disordered" evidence="3">
    <location>
        <begin position="39"/>
        <end position="67"/>
    </location>
</feature>
<keyword evidence="2" id="KW-0677">Repeat</keyword>
<gene>
    <name evidence="7" type="ORF">H2200_005375</name>
</gene>
<dbReference type="InterPro" id="IPR036322">
    <property type="entry name" value="WD40_repeat_dom_sf"/>
</dbReference>
<dbReference type="InterPro" id="IPR029058">
    <property type="entry name" value="AB_hydrolase_fold"/>
</dbReference>
<evidence type="ECO:0000313" key="7">
    <source>
        <dbReference type="EMBL" id="KAJ9610598.1"/>
    </source>
</evidence>
<evidence type="ECO:0000256" key="3">
    <source>
        <dbReference type="SAM" id="MobiDB-lite"/>
    </source>
</evidence>
<dbReference type="Pfam" id="PF05057">
    <property type="entry name" value="DUF676"/>
    <property type="match status" value="1"/>
</dbReference>
<evidence type="ECO:0000259" key="5">
    <source>
        <dbReference type="Pfam" id="PF22939"/>
    </source>
</evidence>
<dbReference type="Proteomes" id="UP001172673">
    <property type="component" value="Unassembled WGS sequence"/>
</dbReference>
<dbReference type="InterPro" id="IPR027417">
    <property type="entry name" value="P-loop_NTPase"/>
</dbReference>
<dbReference type="SUPFAM" id="SSF50978">
    <property type="entry name" value="WD40 repeat-like"/>
    <property type="match status" value="1"/>
</dbReference>
<evidence type="ECO:0000256" key="2">
    <source>
        <dbReference type="ARBA" id="ARBA00022737"/>
    </source>
</evidence>
<dbReference type="EMBL" id="JAPDRK010000007">
    <property type="protein sequence ID" value="KAJ9610598.1"/>
    <property type="molecule type" value="Genomic_DNA"/>
</dbReference>
<name>A0AA38XBV6_9EURO</name>
<dbReference type="Gene3D" id="2.130.10.10">
    <property type="entry name" value="YVTN repeat-like/Quinoprotein amine dehydrogenase"/>
    <property type="match status" value="2"/>
</dbReference>
<evidence type="ECO:0008006" key="9">
    <source>
        <dbReference type="Google" id="ProtNLM"/>
    </source>
</evidence>
<feature type="domain" description="GPI inositol-deacylase winged helix" evidence="5">
    <location>
        <begin position="639"/>
        <end position="720"/>
    </location>
</feature>
<proteinExistence type="inferred from homology"/>
<dbReference type="InterPro" id="IPR054471">
    <property type="entry name" value="GPIID_WHD"/>
</dbReference>
<dbReference type="Gene3D" id="3.40.50.1820">
    <property type="entry name" value="alpha/beta hydrolase"/>
    <property type="match status" value="1"/>
</dbReference>
<dbReference type="Gene3D" id="3.40.50.300">
    <property type="entry name" value="P-loop containing nucleotide triphosphate hydrolases"/>
    <property type="match status" value="1"/>
</dbReference>
<organism evidence="7 8">
    <name type="scientific">Cladophialophora chaetospira</name>
    <dbReference type="NCBI Taxonomy" id="386627"/>
    <lineage>
        <taxon>Eukaryota</taxon>
        <taxon>Fungi</taxon>
        <taxon>Dikarya</taxon>
        <taxon>Ascomycota</taxon>
        <taxon>Pezizomycotina</taxon>
        <taxon>Eurotiomycetes</taxon>
        <taxon>Chaetothyriomycetidae</taxon>
        <taxon>Chaetothyriales</taxon>
        <taxon>Herpotrichiellaceae</taxon>
        <taxon>Cladophialophora</taxon>
    </lineage>
</organism>
<evidence type="ECO:0000256" key="1">
    <source>
        <dbReference type="ARBA" id="ARBA00007920"/>
    </source>
</evidence>
<evidence type="ECO:0000259" key="6">
    <source>
        <dbReference type="Pfam" id="PF24883"/>
    </source>
</evidence>
<accession>A0AA38XBV6</accession>
<keyword evidence="8" id="KW-1185">Reference proteome</keyword>